<dbReference type="EMBL" id="FTOC01000003">
    <property type="protein sequence ID" value="SIS43595.1"/>
    <property type="molecule type" value="Genomic_DNA"/>
</dbReference>
<keyword evidence="2" id="KW-1185">Reference proteome</keyword>
<dbReference type="AlphaFoldDB" id="A0A1N7J2K2"/>
<evidence type="ECO:0000313" key="1">
    <source>
        <dbReference type="EMBL" id="SIS43595.1"/>
    </source>
</evidence>
<evidence type="ECO:0000313" key="2">
    <source>
        <dbReference type="Proteomes" id="UP000187608"/>
    </source>
</evidence>
<proteinExistence type="predicted"/>
<sequence length="122" mass="14860">MREEAKQYITDCVVKEFYLNYPWLEEKFGEKGRKHTREDNEHHLRHLELAYELDDEKIFKDYSIWLNDVLVSRGVGTRLIIENYDMIQRYMQDVEIDQQERSFYTHVLETSISYLKQMTNTG</sequence>
<accession>A0A1N7J2K2</accession>
<reference evidence="2" key="1">
    <citation type="submission" date="2017-01" db="EMBL/GenBank/DDBJ databases">
        <authorList>
            <person name="Varghese N."/>
            <person name="Submissions S."/>
        </authorList>
    </citation>
    <scope>NUCLEOTIDE SEQUENCE [LARGE SCALE GENOMIC DNA]</scope>
    <source>
        <strain evidence="2">DSM 23127</strain>
    </source>
</reference>
<organism evidence="1 2">
    <name type="scientific">Salimicrobium flavidum</name>
    <dbReference type="NCBI Taxonomy" id="570947"/>
    <lineage>
        <taxon>Bacteria</taxon>
        <taxon>Bacillati</taxon>
        <taxon>Bacillota</taxon>
        <taxon>Bacilli</taxon>
        <taxon>Bacillales</taxon>
        <taxon>Bacillaceae</taxon>
        <taxon>Salimicrobium</taxon>
    </lineage>
</organism>
<dbReference type="Proteomes" id="UP000187608">
    <property type="component" value="Unassembled WGS sequence"/>
</dbReference>
<dbReference type="RefSeq" id="WP_076557868.1">
    <property type="nucleotide sequence ID" value="NZ_FTOC01000003.1"/>
</dbReference>
<protein>
    <submittedName>
        <fullName evidence="1">Uncharacterized protein</fullName>
    </submittedName>
</protein>
<dbReference type="STRING" id="570947.SAMN05421687_103257"/>
<name>A0A1N7J2K2_9BACI</name>
<gene>
    <name evidence="1" type="ORF">SAMN05421687_103257</name>
</gene>